<evidence type="ECO:0000313" key="3">
    <source>
        <dbReference type="Proteomes" id="UP000689195"/>
    </source>
</evidence>
<dbReference type="InterPro" id="IPR000719">
    <property type="entry name" value="Prot_kinase_dom"/>
</dbReference>
<dbReference type="Proteomes" id="UP000689195">
    <property type="component" value="Unassembled WGS sequence"/>
</dbReference>
<protein>
    <recommendedName>
        <fullName evidence="1">Protein kinase domain-containing protein</fullName>
    </recommendedName>
</protein>
<dbReference type="PROSITE" id="PS00108">
    <property type="entry name" value="PROTEIN_KINASE_ST"/>
    <property type="match status" value="1"/>
</dbReference>
<feature type="domain" description="Protein kinase" evidence="1">
    <location>
        <begin position="294"/>
        <end position="551"/>
    </location>
</feature>
<feature type="domain" description="Protein kinase" evidence="1">
    <location>
        <begin position="16"/>
        <end position="293"/>
    </location>
</feature>
<dbReference type="SMART" id="SM00220">
    <property type="entry name" value="S_TKc"/>
    <property type="match status" value="2"/>
</dbReference>
<organism evidence="2 3">
    <name type="scientific">Paramecium pentaurelia</name>
    <dbReference type="NCBI Taxonomy" id="43138"/>
    <lineage>
        <taxon>Eukaryota</taxon>
        <taxon>Sar</taxon>
        <taxon>Alveolata</taxon>
        <taxon>Ciliophora</taxon>
        <taxon>Intramacronucleata</taxon>
        <taxon>Oligohymenophorea</taxon>
        <taxon>Peniculida</taxon>
        <taxon>Parameciidae</taxon>
        <taxon>Paramecium</taxon>
    </lineage>
</organism>
<dbReference type="GO" id="GO:0005524">
    <property type="term" value="F:ATP binding"/>
    <property type="evidence" value="ECO:0007669"/>
    <property type="project" value="InterPro"/>
</dbReference>
<dbReference type="AlphaFoldDB" id="A0A8S1X1X5"/>
<name>A0A8S1X1X5_9CILI</name>
<dbReference type="GO" id="GO:0004672">
    <property type="term" value="F:protein kinase activity"/>
    <property type="evidence" value="ECO:0007669"/>
    <property type="project" value="InterPro"/>
</dbReference>
<dbReference type="PANTHER" id="PTHR44167:SF24">
    <property type="entry name" value="SERINE_THREONINE-PROTEIN KINASE CHK2"/>
    <property type="match status" value="1"/>
</dbReference>
<dbReference type="Pfam" id="PF00069">
    <property type="entry name" value="Pkinase"/>
    <property type="match status" value="2"/>
</dbReference>
<evidence type="ECO:0000259" key="1">
    <source>
        <dbReference type="PROSITE" id="PS50011"/>
    </source>
</evidence>
<comment type="caution">
    <text evidence="2">The sequence shown here is derived from an EMBL/GenBank/DDBJ whole genome shotgun (WGS) entry which is preliminary data.</text>
</comment>
<accession>A0A8S1X1X5</accession>
<dbReference type="PANTHER" id="PTHR44167">
    <property type="entry name" value="OVARIAN-SPECIFIC SERINE/THREONINE-PROTEIN KINASE LOK-RELATED"/>
    <property type="match status" value="1"/>
</dbReference>
<dbReference type="OrthoDB" id="311211at2759"/>
<dbReference type="PROSITE" id="PS50011">
    <property type="entry name" value="PROTEIN_KINASE_DOM"/>
    <property type="match status" value="2"/>
</dbReference>
<dbReference type="EMBL" id="CAJJDO010000108">
    <property type="protein sequence ID" value="CAD8194951.1"/>
    <property type="molecule type" value="Genomic_DNA"/>
</dbReference>
<dbReference type="CDD" id="cd00180">
    <property type="entry name" value="PKc"/>
    <property type="match status" value="1"/>
</dbReference>
<gene>
    <name evidence="2" type="ORF">PPENT_87.1.T1080050</name>
</gene>
<proteinExistence type="predicted"/>
<reference evidence="2" key="1">
    <citation type="submission" date="2021-01" db="EMBL/GenBank/DDBJ databases">
        <authorList>
            <consortium name="Genoscope - CEA"/>
            <person name="William W."/>
        </authorList>
    </citation>
    <scope>NUCLEOTIDE SEQUENCE</scope>
</reference>
<sequence>MASQNNHIQKGNYIIDFERDLIAQGKKGPILRCRRKDCDQYFCVKVINKSQNKAYYQSEIDALFKLRQVSEKNPNVLRIYDIIEENDKFYVFTDFCISTFEKYLEQRWNTITMNSDEINDFLGQIVRGYQQLRKLKISVRDFTPKTILVQKLLNDRIVLKITDYSINYQIDAGIADALTRTPYYKAPELFLANLDKIKSFESCDIYSLGVILYMMCFKGENLMKFENFNDLLKFHEELRVKRAFQLPKNTFCQQELAQLLSQMIVYNPEDRIQWDQLESKLPPKFLILKEIFFVDFKQTLGQGAQGVTHITYDLTNNEQLVCKVIQNKNLGTSREIQIFEQIKGKNNENVIKIFDLIKQTQYTYLIMEKCDISMQSYLEQKQQFKIQLDQKEIIDILYQIVEGYCFLKQIGVIHRDLKPDNILFKKNKYGRNIVKIIDFGVGKIIGKDYTRTEAGTPLYAAPEVLEQGKPYNYQCDIYSLGVILFNLAFLKMFKDIRSRTDLTDFHKALAIKPFECPNHQNPLITDLIKKMIVYDPNQRITWEQLQAHSIFDEVRQSQLSQSQQMNLGGNITEIYQYIYSLYLLALKLFTQCEECQKEKLQFYDELLLFQLFIIRFQLTCMNCLRQLSYDEVINLSGIDFRITQKKNYSLWLDEIQFKKLFSSDLEKYSSLIKTKPKNQTQIVMMGQEILKNQKNSVQDENQNINFFSSHQFFNQFYSLIRALILKSNLPIKFKYYIQKFSDVFIEYPIQNFNQYSQTKLSLKICQLDQMDQYIENQLKLNL</sequence>
<evidence type="ECO:0000313" key="2">
    <source>
        <dbReference type="EMBL" id="CAD8194951.1"/>
    </source>
</evidence>
<keyword evidence="3" id="KW-1185">Reference proteome</keyword>
<dbReference type="InterPro" id="IPR008271">
    <property type="entry name" value="Ser/Thr_kinase_AS"/>
</dbReference>